<keyword evidence="2" id="KW-1185">Reference proteome</keyword>
<gene>
    <name evidence="1" type="ORF">GCM10009836_51420</name>
</gene>
<dbReference type="RefSeq" id="WP_344422207.1">
    <property type="nucleotide sequence ID" value="NZ_BAAAQK010000019.1"/>
</dbReference>
<protein>
    <submittedName>
        <fullName evidence="1">Uncharacterized protein</fullName>
    </submittedName>
</protein>
<comment type="caution">
    <text evidence="1">The sequence shown here is derived from an EMBL/GenBank/DDBJ whole genome shotgun (WGS) entry which is preliminary data.</text>
</comment>
<reference evidence="1 2" key="1">
    <citation type="journal article" date="2019" name="Int. J. Syst. Evol. Microbiol.">
        <title>The Global Catalogue of Microorganisms (GCM) 10K type strain sequencing project: providing services to taxonomists for standard genome sequencing and annotation.</title>
        <authorList>
            <consortium name="The Broad Institute Genomics Platform"/>
            <consortium name="The Broad Institute Genome Sequencing Center for Infectious Disease"/>
            <person name="Wu L."/>
            <person name="Ma J."/>
        </authorList>
    </citation>
    <scope>NUCLEOTIDE SEQUENCE [LARGE SCALE GENOMIC DNA]</scope>
    <source>
        <strain evidence="1 2">JCM 16009</strain>
    </source>
</reference>
<dbReference type="EMBL" id="BAAAQK010000019">
    <property type="protein sequence ID" value="GAA1864816.1"/>
    <property type="molecule type" value="Genomic_DNA"/>
</dbReference>
<evidence type="ECO:0000313" key="1">
    <source>
        <dbReference type="EMBL" id="GAA1864816.1"/>
    </source>
</evidence>
<proteinExistence type="predicted"/>
<name>A0ABN2NDS7_9PSEU</name>
<accession>A0ABN2NDS7</accession>
<dbReference type="Proteomes" id="UP001500449">
    <property type="component" value="Unassembled WGS sequence"/>
</dbReference>
<organism evidence="1 2">
    <name type="scientific">Pseudonocardia ailaonensis</name>
    <dbReference type="NCBI Taxonomy" id="367279"/>
    <lineage>
        <taxon>Bacteria</taxon>
        <taxon>Bacillati</taxon>
        <taxon>Actinomycetota</taxon>
        <taxon>Actinomycetes</taxon>
        <taxon>Pseudonocardiales</taxon>
        <taxon>Pseudonocardiaceae</taxon>
        <taxon>Pseudonocardia</taxon>
    </lineage>
</organism>
<evidence type="ECO:0000313" key="2">
    <source>
        <dbReference type="Proteomes" id="UP001500449"/>
    </source>
</evidence>
<sequence>MITVQELTMVSATSDPARLYRTYQDLSRAFDTAAARVDVLADTVHRLAADDPHRRDLAAELDELSIGRTVLLGWVSAYFAAYTFALHGTDSELMSTAARAATAFLDTAGNAIGPAGPDVLAHWRRP</sequence>